<feature type="compositionally biased region" description="Polar residues" evidence="4">
    <location>
        <begin position="66"/>
        <end position="75"/>
    </location>
</feature>
<dbReference type="OMA" id="WAFVTYK"/>
<reference evidence="6 7" key="1">
    <citation type="journal article" date="2011" name="Proc. Natl. Acad. Sci. U.S.A.">
        <title>Evolutionary erosion of yeast sex chromosomes by mating-type switching accidents.</title>
        <authorList>
            <person name="Gordon J.L."/>
            <person name="Armisen D."/>
            <person name="Proux-Wera E."/>
            <person name="Oheigeartaigh S.S."/>
            <person name="Byrne K.P."/>
            <person name="Wolfe K.H."/>
        </authorList>
    </citation>
    <scope>NUCLEOTIDE SEQUENCE [LARGE SCALE GENOMIC DNA]</scope>
    <source>
        <strain evidence="7">ATCC 34711 / CBS 6284 / DSM 70876 / NBRC 10599 / NRRL Y-10934 / UCD 77-7</strain>
    </source>
</reference>
<organism evidence="6 7">
    <name type="scientific">Henningerozyma blattae (strain ATCC 34711 / CBS 6284 / DSM 70876 / NBRC 10599 / NRRL Y-10934 / UCD 77-7)</name>
    <name type="common">Yeast</name>
    <name type="synonym">Tetrapisispora blattae</name>
    <dbReference type="NCBI Taxonomy" id="1071380"/>
    <lineage>
        <taxon>Eukaryota</taxon>
        <taxon>Fungi</taxon>
        <taxon>Dikarya</taxon>
        <taxon>Ascomycota</taxon>
        <taxon>Saccharomycotina</taxon>
        <taxon>Saccharomycetes</taxon>
        <taxon>Saccharomycetales</taxon>
        <taxon>Saccharomycetaceae</taxon>
        <taxon>Henningerozyma</taxon>
    </lineage>
</organism>
<dbReference type="GO" id="GO:0006417">
    <property type="term" value="P:regulation of translation"/>
    <property type="evidence" value="ECO:0007669"/>
    <property type="project" value="EnsemblFungi"/>
</dbReference>
<feature type="domain" description="RRM" evidence="5">
    <location>
        <begin position="330"/>
        <end position="406"/>
    </location>
</feature>
<dbReference type="GeneID" id="14496025"/>
<dbReference type="GO" id="GO:0016071">
    <property type="term" value="P:mRNA metabolic process"/>
    <property type="evidence" value="ECO:0007669"/>
    <property type="project" value="EnsemblFungi"/>
</dbReference>
<dbReference type="HOGENOM" id="CLU_020939_0_0_1"/>
<dbReference type="OrthoDB" id="1749473at2759"/>
<feature type="domain" description="RRM" evidence="5">
    <location>
        <begin position="183"/>
        <end position="251"/>
    </location>
</feature>
<dbReference type="Proteomes" id="UP000002866">
    <property type="component" value="Chromosome 4"/>
</dbReference>
<dbReference type="InParanoid" id="I2H3N7"/>
<evidence type="ECO:0000256" key="1">
    <source>
        <dbReference type="ARBA" id="ARBA00022737"/>
    </source>
</evidence>
<dbReference type="GO" id="GO:0005628">
    <property type="term" value="C:prospore membrane"/>
    <property type="evidence" value="ECO:0007669"/>
    <property type="project" value="EnsemblFungi"/>
</dbReference>
<dbReference type="SMART" id="SM00360">
    <property type="entry name" value="RRM"/>
    <property type="match status" value="4"/>
</dbReference>
<name>I2H3N7_HENB6</name>
<evidence type="ECO:0000313" key="6">
    <source>
        <dbReference type="EMBL" id="CCH60989.1"/>
    </source>
</evidence>
<evidence type="ECO:0000256" key="3">
    <source>
        <dbReference type="PROSITE-ProRule" id="PRU00176"/>
    </source>
</evidence>
<protein>
    <recommendedName>
        <fullName evidence="5">RRM domain-containing protein</fullName>
    </recommendedName>
</protein>
<feature type="domain" description="RRM" evidence="5">
    <location>
        <begin position="94"/>
        <end position="173"/>
    </location>
</feature>
<dbReference type="GO" id="GO:0010609">
    <property type="term" value="P:mRNA localization resulting in post-transcriptional regulation of gene expression"/>
    <property type="evidence" value="ECO:0007669"/>
    <property type="project" value="EnsemblFungi"/>
</dbReference>
<keyword evidence="7" id="KW-1185">Reference proteome</keyword>
<evidence type="ECO:0000256" key="4">
    <source>
        <dbReference type="SAM" id="MobiDB-lite"/>
    </source>
</evidence>
<dbReference type="PANTHER" id="PTHR24012">
    <property type="entry name" value="RNA BINDING PROTEIN"/>
    <property type="match status" value="1"/>
</dbReference>
<dbReference type="PROSITE" id="PS50102">
    <property type="entry name" value="RRM"/>
    <property type="match status" value="3"/>
</dbReference>
<dbReference type="GO" id="GO:0003723">
    <property type="term" value="F:RNA binding"/>
    <property type="evidence" value="ECO:0007669"/>
    <property type="project" value="UniProtKB-UniRule"/>
</dbReference>
<keyword evidence="1" id="KW-0677">Repeat</keyword>
<dbReference type="GO" id="GO:0043934">
    <property type="term" value="P:sporulation"/>
    <property type="evidence" value="ECO:0007669"/>
    <property type="project" value="EnsemblFungi"/>
</dbReference>
<dbReference type="eggNOG" id="KOG0123">
    <property type="taxonomic scope" value="Eukaryota"/>
</dbReference>
<dbReference type="EMBL" id="HE806319">
    <property type="protein sequence ID" value="CCH60989.1"/>
    <property type="molecule type" value="Genomic_DNA"/>
</dbReference>
<dbReference type="RefSeq" id="XP_004180508.1">
    <property type="nucleotide sequence ID" value="XM_004180460.1"/>
</dbReference>
<evidence type="ECO:0000256" key="2">
    <source>
        <dbReference type="ARBA" id="ARBA00022884"/>
    </source>
</evidence>
<feature type="region of interest" description="Disordered" evidence="4">
    <location>
        <begin position="33"/>
        <end position="88"/>
    </location>
</feature>
<sequence length="665" mass="77768">MTHNNNEKTNKNIIITKNNNKLTDNSQILNDISVNTPKNKKTSGHSPGKYVVKKRDDKQKEAVSKKNLNSGSTNANEEEQKDKRNNSLNDKNSFALFIGGLNQRVTKEMLKEEFKDFPSFISAKVCVDMKTKKSLGYGYLNFSNQNDILRLVEKYNYRSLFGCPEIKIMPSLRNTFYRKNIGTNVFFSNLPLHNPQLTTRYFYDTFKVYGRILSCKLDYRKNIGFVYFDNNESAKKVIYEYNEKNFLGNKILCGIHFDKEVRELPDFSQRKQKLDSKIIIKEELNCAGKDIEIQQQYEKQQNEKLQLQIQKYPNQRIQDETFGVKLPHPNSVFVKNLPLYSEEEELLDYFSSIGPIKSIFSSKVYRYKSLWSIITYKNNEDANFALEKFNETNYKDKIIYVTKAQTKPKVIEEKKCDTFIKLSNLSILCSPPYLFHLFKQSFINIESLQLVPSLGAPNTYEAFIRCPTKKDAIIIFQLLNRKLIGTDRISVGWSSVEEYYEPREKKVEFKPEANGVKLDKNKKTNIYNSLWNFSNPNTTNMNMNFNLIKQLNIPDEIMNELKGLNIYEPNAISNLNLIKQDIELREKNILNMLNSQAKRIINIIELPGLIKMEDIQCITDYIFDVFWSKNVEELSRFILNINENTKNQSILHNQVKEATKYLGYW</sequence>
<dbReference type="Gene3D" id="3.30.70.330">
    <property type="match status" value="3"/>
</dbReference>
<dbReference type="AlphaFoldDB" id="I2H3N7"/>
<dbReference type="InterPro" id="IPR012677">
    <property type="entry name" value="Nucleotide-bd_a/b_plait_sf"/>
</dbReference>
<accession>I2H3N7</accession>
<dbReference type="FunCoup" id="I2H3N7">
    <property type="interactions" value="24"/>
</dbReference>
<dbReference type="InterPro" id="IPR035979">
    <property type="entry name" value="RBD_domain_sf"/>
</dbReference>
<gene>
    <name evidence="6" type="primary">TBLA0D04940</name>
    <name evidence="6" type="ORF">TBLA_0D04940</name>
</gene>
<proteinExistence type="predicted"/>
<dbReference type="STRING" id="1071380.I2H3N7"/>
<evidence type="ECO:0000313" key="7">
    <source>
        <dbReference type="Proteomes" id="UP000002866"/>
    </source>
</evidence>
<keyword evidence="2 3" id="KW-0694">RNA-binding</keyword>
<dbReference type="Pfam" id="PF00076">
    <property type="entry name" value="RRM_1"/>
    <property type="match status" value="3"/>
</dbReference>
<evidence type="ECO:0000259" key="5">
    <source>
        <dbReference type="PROSITE" id="PS50102"/>
    </source>
</evidence>
<dbReference type="SUPFAM" id="SSF54928">
    <property type="entry name" value="RNA-binding domain, RBD"/>
    <property type="match status" value="2"/>
</dbReference>
<feature type="compositionally biased region" description="Basic and acidic residues" evidence="4">
    <location>
        <begin position="53"/>
        <end position="64"/>
    </location>
</feature>
<dbReference type="KEGG" id="tbl:TBLA_0D04940"/>
<dbReference type="InterPro" id="IPR000504">
    <property type="entry name" value="RRM_dom"/>
</dbReference>